<feature type="transmembrane region" description="Helical" evidence="1">
    <location>
        <begin position="147"/>
        <end position="163"/>
    </location>
</feature>
<feature type="transmembrane region" description="Helical" evidence="1">
    <location>
        <begin position="315"/>
        <end position="337"/>
    </location>
</feature>
<dbReference type="EMBL" id="BJYZ01000025">
    <property type="protein sequence ID" value="GEO41077.1"/>
    <property type="molecule type" value="Genomic_DNA"/>
</dbReference>
<dbReference type="RefSeq" id="WP_044432000.1">
    <property type="nucleotide sequence ID" value="NZ_BJYZ01000025.1"/>
</dbReference>
<feature type="transmembrane region" description="Helical" evidence="1">
    <location>
        <begin position="390"/>
        <end position="408"/>
    </location>
</feature>
<keyword evidence="1" id="KW-0472">Membrane</keyword>
<proteinExistence type="predicted"/>
<evidence type="ECO:0000259" key="2">
    <source>
        <dbReference type="Pfam" id="PF01970"/>
    </source>
</evidence>
<feature type="transmembrane region" description="Helical" evidence="1">
    <location>
        <begin position="170"/>
        <end position="191"/>
    </location>
</feature>
<dbReference type="PANTHER" id="PTHR35342">
    <property type="entry name" value="TRICARBOXYLIC TRANSPORT PROTEIN"/>
    <property type="match status" value="1"/>
</dbReference>
<feature type="domain" description="DUF112" evidence="2">
    <location>
        <begin position="20"/>
        <end position="438"/>
    </location>
</feature>
<organism evidence="3 4">
    <name type="scientific">Skermanella aerolata</name>
    <dbReference type="NCBI Taxonomy" id="393310"/>
    <lineage>
        <taxon>Bacteria</taxon>
        <taxon>Pseudomonadati</taxon>
        <taxon>Pseudomonadota</taxon>
        <taxon>Alphaproteobacteria</taxon>
        <taxon>Rhodospirillales</taxon>
        <taxon>Azospirillaceae</taxon>
        <taxon>Skermanella</taxon>
    </lineage>
</organism>
<feature type="transmembrane region" description="Helical" evidence="1">
    <location>
        <begin position="203"/>
        <end position="223"/>
    </location>
</feature>
<dbReference type="InterPro" id="IPR002823">
    <property type="entry name" value="DUF112_TM"/>
</dbReference>
<dbReference type="AlphaFoldDB" id="A0A512DX72"/>
<comment type="caution">
    <text evidence="3">The sequence shown here is derived from an EMBL/GenBank/DDBJ whole genome shotgun (WGS) entry which is preliminary data.</text>
</comment>
<keyword evidence="4" id="KW-1185">Reference proteome</keyword>
<feature type="transmembrane region" description="Helical" evidence="1">
    <location>
        <begin position="414"/>
        <end position="443"/>
    </location>
</feature>
<evidence type="ECO:0000256" key="1">
    <source>
        <dbReference type="SAM" id="Phobius"/>
    </source>
</evidence>
<dbReference type="Proteomes" id="UP000321523">
    <property type="component" value="Unassembled WGS sequence"/>
</dbReference>
<dbReference type="Pfam" id="PF01970">
    <property type="entry name" value="TctA"/>
    <property type="match status" value="1"/>
</dbReference>
<evidence type="ECO:0000313" key="4">
    <source>
        <dbReference type="Proteomes" id="UP000321523"/>
    </source>
</evidence>
<feature type="transmembrane region" description="Helical" evidence="1">
    <location>
        <begin position="463"/>
        <end position="488"/>
    </location>
</feature>
<reference evidence="3 4" key="1">
    <citation type="submission" date="2019-07" db="EMBL/GenBank/DDBJ databases">
        <title>Whole genome shotgun sequence of Skermanella aerolata NBRC 106429.</title>
        <authorList>
            <person name="Hosoyama A."/>
            <person name="Uohara A."/>
            <person name="Ohji S."/>
            <person name="Ichikawa N."/>
        </authorList>
    </citation>
    <scope>NUCLEOTIDE SEQUENCE [LARGE SCALE GENOMIC DNA]</scope>
    <source>
        <strain evidence="3 4">NBRC 106429</strain>
    </source>
</reference>
<feature type="transmembrane region" description="Helical" evidence="1">
    <location>
        <begin position="108"/>
        <end position="135"/>
    </location>
</feature>
<name>A0A512DX72_9PROT</name>
<feature type="transmembrane region" description="Helical" evidence="1">
    <location>
        <begin position="20"/>
        <end position="49"/>
    </location>
</feature>
<keyword evidence="1" id="KW-0812">Transmembrane</keyword>
<feature type="transmembrane region" description="Helical" evidence="1">
    <location>
        <begin position="61"/>
        <end position="82"/>
    </location>
</feature>
<gene>
    <name evidence="3" type="ORF">SAE02_52250</name>
</gene>
<keyword evidence="1" id="KW-1133">Transmembrane helix</keyword>
<feature type="transmembrane region" description="Helical" evidence="1">
    <location>
        <begin position="357"/>
        <end position="378"/>
    </location>
</feature>
<dbReference type="PANTHER" id="PTHR35342:SF5">
    <property type="entry name" value="TRICARBOXYLIC TRANSPORT PROTEIN"/>
    <property type="match status" value="1"/>
</dbReference>
<sequence>MDALPSLLAGFAVALQPINLMWALVGTVLGTAIGILPGIGPALTIALLLPVTAQVAPESALIMFAGILYGAMYGGSTTSILINTPGESGSMMTALEGNQMARRGRGAAALATAAIGSFVAGTIGTVGLTFLAPTIAELAFVFGPEDYFALMVLAFTSVSVVMGTSRLRGFIALFIGLALGVVGIDGQTAQARMVFGSPELFDGIQITIVLVSLFAIGETIYVASRYQAEAPSINPLAGGIHMTAEDWRRSWKPWLRGTAIGFPIGALPAGGAEIPTFLSYTLERRLAEKPEEFGHGAIEGVAGPEAANNAAAAGVLVPLLTLGLPTSSTAAILLAAFQNYGLQPGPMLFINNAQLVWGLIASLYVGNVMLLVLNLPLVGLWVRLLLIPRPYLYAGIMVFSLVGIWGLATSWMDLLLMFVIGLAGYVMRVYDFPVAPVLIGLILGPMAETQLRRALSIGQGDPVTLVSTPISATLLAVSLVVLILPALMRLLGPKVSAA</sequence>
<accession>A0A512DX72</accession>
<dbReference type="OrthoDB" id="7232499at2"/>
<evidence type="ECO:0000313" key="3">
    <source>
        <dbReference type="EMBL" id="GEO41077.1"/>
    </source>
</evidence>
<protein>
    <submittedName>
        <fullName evidence="3">Tripartite tricarboxylate transporter TctA</fullName>
    </submittedName>
</protein>